<organism evidence="8 9">
    <name type="scientific">Symbiodinium necroappetens</name>
    <dbReference type="NCBI Taxonomy" id="1628268"/>
    <lineage>
        <taxon>Eukaryota</taxon>
        <taxon>Sar</taxon>
        <taxon>Alveolata</taxon>
        <taxon>Dinophyceae</taxon>
        <taxon>Suessiales</taxon>
        <taxon>Symbiodiniaceae</taxon>
        <taxon>Symbiodinium</taxon>
    </lineage>
</organism>
<feature type="signal peptide" evidence="7">
    <location>
        <begin position="1"/>
        <end position="24"/>
    </location>
</feature>
<comment type="caution">
    <text evidence="8">The sequence shown here is derived from an EMBL/GenBank/DDBJ whole genome shotgun (WGS) entry which is preliminary data.</text>
</comment>
<evidence type="ECO:0000256" key="4">
    <source>
        <dbReference type="ARBA" id="ARBA00023136"/>
    </source>
</evidence>
<dbReference type="PANTHER" id="PTHR15549:SF30">
    <property type="entry name" value="MID2 DOMAIN-CONTAINING PROTEIN"/>
    <property type="match status" value="1"/>
</dbReference>
<feature type="region of interest" description="Disordered" evidence="5">
    <location>
        <begin position="79"/>
        <end position="100"/>
    </location>
</feature>
<dbReference type="OrthoDB" id="440025at2759"/>
<dbReference type="AlphaFoldDB" id="A0A812T5U3"/>
<evidence type="ECO:0000256" key="3">
    <source>
        <dbReference type="ARBA" id="ARBA00022989"/>
    </source>
</evidence>
<proteinExistence type="predicted"/>
<protein>
    <submittedName>
        <fullName evidence="8">Uncharacterized protein</fullName>
    </submittedName>
</protein>
<dbReference type="EMBL" id="CAJNJA010023505">
    <property type="protein sequence ID" value="CAE7511906.1"/>
    <property type="molecule type" value="Genomic_DNA"/>
</dbReference>
<evidence type="ECO:0000256" key="6">
    <source>
        <dbReference type="SAM" id="Phobius"/>
    </source>
</evidence>
<dbReference type="Proteomes" id="UP000601435">
    <property type="component" value="Unassembled WGS sequence"/>
</dbReference>
<evidence type="ECO:0000256" key="1">
    <source>
        <dbReference type="ARBA" id="ARBA00004167"/>
    </source>
</evidence>
<name>A0A812T5U3_9DINO</name>
<gene>
    <name evidence="8" type="ORF">SNEC2469_LOCUS14624</name>
</gene>
<keyword evidence="9" id="KW-1185">Reference proteome</keyword>
<feature type="transmembrane region" description="Helical" evidence="6">
    <location>
        <begin position="339"/>
        <end position="360"/>
    </location>
</feature>
<feature type="chain" id="PRO_5032572106" evidence="7">
    <location>
        <begin position="25"/>
        <end position="548"/>
    </location>
</feature>
<feature type="region of interest" description="Disordered" evidence="5">
    <location>
        <begin position="140"/>
        <end position="191"/>
    </location>
</feature>
<reference evidence="8" key="1">
    <citation type="submission" date="2021-02" db="EMBL/GenBank/DDBJ databases">
        <authorList>
            <person name="Dougan E. K."/>
            <person name="Rhodes N."/>
            <person name="Thang M."/>
            <person name="Chan C."/>
        </authorList>
    </citation>
    <scope>NUCLEOTIDE SEQUENCE</scope>
</reference>
<keyword evidence="4 6" id="KW-0472">Membrane</keyword>
<dbReference type="GO" id="GO:0016020">
    <property type="term" value="C:membrane"/>
    <property type="evidence" value="ECO:0007669"/>
    <property type="project" value="UniProtKB-SubCell"/>
</dbReference>
<sequence>MCRGRKGALRWQLLQLTYCFLVHAEQCTTSTASVPGGTVVTIDCQRSVVTITCYHAEAIPDCHRVEMFKTTSTVSSTVSSTSISQSSTTRSSTVSSSSTITHTDTSTVSTITATTSTSISLTISSSSTLSQTATLMPSTTSCTLSSTRTSTEQRLTTTATTTTATSTTSASPSRLGTSTRTATSMPTSTSRTTQTVTATRTRTGVGTVAYLSGYLIMMASGVSRHQAELAVAAALVDYLQLERRAAVAATARREHSADTWNVSFSMEYPRVREEELLGQLRDLLASVEANVASTFSDLLRIQLEHMGAEPSGHLPLRLGVDGLVSVPGQEAEPADSVSIVGIALACLAASAMGLMAYFFWRRRTLMPTLFQQLPEAFRYVWQKEPSGVACDIWQLEAERWDLAESVLRAAPFRLAPSWRGVWQWDADEKGKKEEHRLYVLRFSPGGQFSGFGRGRSDFTVSGGAMDGTKGVLKWREQDLSNCILECAGHWDRGVSLPTRIDGTFSAYDVTALPKRIGQGCFTLTADAEGVPAAVKGEATAPVAVSDLV</sequence>
<keyword evidence="7" id="KW-0732">Signal</keyword>
<evidence type="ECO:0000313" key="8">
    <source>
        <dbReference type="EMBL" id="CAE7511906.1"/>
    </source>
</evidence>
<dbReference type="PANTHER" id="PTHR15549">
    <property type="entry name" value="PAIRED IMMUNOGLOBULIN-LIKE TYPE 2 RECEPTOR"/>
    <property type="match status" value="1"/>
</dbReference>
<evidence type="ECO:0000256" key="5">
    <source>
        <dbReference type="SAM" id="MobiDB-lite"/>
    </source>
</evidence>
<comment type="subcellular location">
    <subcellularLocation>
        <location evidence="1">Membrane</location>
        <topology evidence="1">Single-pass membrane protein</topology>
    </subcellularLocation>
</comment>
<evidence type="ECO:0000313" key="9">
    <source>
        <dbReference type="Proteomes" id="UP000601435"/>
    </source>
</evidence>
<keyword evidence="3 6" id="KW-1133">Transmembrane helix</keyword>
<accession>A0A812T5U3</accession>
<evidence type="ECO:0000256" key="2">
    <source>
        <dbReference type="ARBA" id="ARBA00022692"/>
    </source>
</evidence>
<dbReference type="InterPro" id="IPR051694">
    <property type="entry name" value="Immunoregulatory_rcpt-like"/>
</dbReference>
<evidence type="ECO:0000256" key="7">
    <source>
        <dbReference type="SAM" id="SignalP"/>
    </source>
</evidence>
<keyword evidence="2 6" id="KW-0812">Transmembrane</keyword>
<dbReference type="GO" id="GO:0071944">
    <property type="term" value="C:cell periphery"/>
    <property type="evidence" value="ECO:0007669"/>
    <property type="project" value="UniProtKB-ARBA"/>
</dbReference>